<accession>A0A3A8K990</accession>
<evidence type="ECO:0000256" key="2">
    <source>
        <dbReference type="SAM" id="SignalP"/>
    </source>
</evidence>
<feature type="chain" id="PRO_5017179805" description="Transporter" evidence="2">
    <location>
        <begin position="31"/>
        <end position="228"/>
    </location>
</feature>
<dbReference type="Proteomes" id="UP000268313">
    <property type="component" value="Unassembled WGS sequence"/>
</dbReference>
<organism evidence="3 4">
    <name type="scientific">Corallococcus carmarthensis</name>
    <dbReference type="NCBI Taxonomy" id="2316728"/>
    <lineage>
        <taxon>Bacteria</taxon>
        <taxon>Pseudomonadati</taxon>
        <taxon>Myxococcota</taxon>
        <taxon>Myxococcia</taxon>
        <taxon>Myxococcales</taxon>
        <taxon>Cystobacterineae</taxon>
        <taxon>Myxococcaceae</taxon>
        <taxon>Corallococcus</taxon>
    </lineage>
</organism>
<keyword evidence="2" id="KW-0732">Signal</keyword>
<protein>
    <recommendedName>
        <fullName evidence="5">Transporter</fullName>
    </recommendedName>
</protein>
<sequence length="228" mass="23872">MVGRKGWRGKVGLGGMAALLVAVAPRGANADTGAETDPEEHPGVQLLDSHHGRNHGHHHESKAEAGTGGSGEAPSWPRVGGHWGLVVPLVSFTDEGTTGIFADFLNVGIAPGVTVKLNEKWSIDFEFIGFTRWTFENDGTPASASTSIVVDPGVVYDFGPFSGGLRTAVEVGSGIPFNLGLVPIINKGFPINEGLKWFVELDLPFFVTGVPGNGGFSLTPLIQTGVAF</sequence>
<dbReference type="AlphaFoldDB" id="A0A3A8K990"/>
<comment type="caution">
    <text evidence="3">The sequence shown here is derived from an EMBL/GenBank/DDBJ whole genome shotgun (WGS) entry which is preliminary data.</text>
</comment>
<evidence type="ECO:0000313" key="3">
    <source>
        <dbReference type="EMBL" id="RKH04758.1"/>
    </source>
</evidence>
<proteinExistence type="predicted"/>
<feature type="region of interest" description="Disordered" evidence="1">
    <location>
        <begin position="29"/>
        <end position="75"/>
    </location>
</feature>
<evidence type="ECO:0008006" key="5">
    <source>
        <dbReference type="Google" id="ProtNLM"/>
    </source>
</evidence>
<name>A0A3A8K990_9BACT</name>
<keyword evidence="4" id="KW-1185">Reference proteome</keyword>
<evidence type="ECO:0000313" key="4">
    <source>
        <dbReference type="Proteomes" id="UP000268313"/>
    </source>
</evidence>
<reference evidence="4" key="1">
    <citation type="submission" date="2018-09" db="EMBL/GenBank/DDBJ databases">
        <authorList>
            <person name="Livingstone P.G."/>
            <person name="Whitworth D.E."/>
        </authorList>
    </citation>
    <scope>NUCLEOTIDE SEQUENCE [LARGE SCALE GENOMIC DNA]</scope>
    <source>
        <strain evidence="4">CA043D</strain>
    </source>
</reference>
<feature type="signal peptide" evidence="2">
    <location>
        <begin position="1"/>
        <end position="30"/>
    </location>
</feature>
<gene>
    <name evidence="3" type="ORF">D7X32_09960</name>
</gene>
<dbReference type="EMBL" id="RAWE01000025">
    <property type="protein sequence ID" value="RKH04758.1"/>
    <property type="molecule type" value="Genomic_DNA"/>
</dbReference>
<evidence type="ECO:0000256" key="1">
    <source>
        <dbReference type="SAM" id="MobiDB-lite"/>
    </source>
</evidence>